<keyword evidence="1" id="KW-0946">Virion</keyword>
<dbReference type="KEGG" id="vg:26131641"/>
<dbReference type="GeneID" id="26131641"/>
<accession>A0A0B5KRA3</accession>
<evidence type="ECO:0000313" key="2">
    <source>
        <dbReference type="Proteomes" id="UP000207671"/>
    </source>
</evidence>
<gene>
    <name evidence="1" type="primary">N</name>
</gene>
<name>A0A0B5KRA3_9VIRU</name>
<dbReference type="Proteomes" id="UP000207671">
    <property type="component" value="Segment"/>
</dbReference>
<protein>
    <submittedName>
        <fullName evidence="1">Putative nucleoprotein</fullName>
    </submittedName>
</protein>
<dbReference type="OrthoDB" id="26918at10239"/>
<dbReference type="GO" id="GO:0019013">
    <property type="term" value="C:viral nucleocapsid"/>
    <property type="evidence" value="ECO:0007669"/>
    <property type="project" value="UniProtKB-KW"/>
</dbReference>
<keyword evidence="1" id="KW-0543">Viral nucleoprotein</keyword>
<sequence length="485" mass="54715">MTEQAAIDLRDHPSVYRRTIIVGAEERAVRRFATQNPAPGSAPSPQQQYKDLHSGDLVNADTVTRLYVTDTDNPERNKTIRVGPMMFERNIEHAFDFYSEGMKFAMPRASYPPYDRISSQHLEIVWAAAVAANMGQEVPDDQFNWMVVGQAFAVGLPDHVFYETIRANEIVLAGARTMLQKMQEPARTWLLRRSGNADWAVLNSQVEMPPEGIPMVLEANALHLSLGGRARMMEAYMGIFLAYTQQGNITVQKLDKIIKQIAEVQINVALTPANINTLWAKFGPFFNEEAAAYFFPRWADLFADRHIRFRLIFVQAANAGLTGLTLVRDMLALYPKFPWHKLAAQYPAEWQAFLKADATVGTNVYYGYTRDLGIVSVRNYVPIVYCAKQLREKVHGDQNMQRLMTISTFTVQHAPVIDNLVDDFRRHITTRIGPGDRELACQYYTQKGEAIPEGFAMDPPAPQPGAGEADMVQRLVEAMRGVPQQ</sequence>
<evidence type="ECO:0000313" key="1">
    <source>
        <dbReference type="EMBL" id="AJG39056.1"/>
    </source>
</evidence>
<dbReference type="EMBL" id="KM817599">
    <property type="protein sequence ID" value="AJG39056.1"/>
    <property type="molecule type" value="Viral_cRNA"/>
</dbReference>
<keyword evidence="2" id="KW-1185">Reference proteome</keyword>
<reference evidence="1 2" key="1">
    <citation type="journal article" date="2015" name="Elife">
        <title>Unprecedented genomic diversity of RNA viruses in arthropods reveals the ancestry of negative-sense RNA viruses.</title>
        <authorList>
            <person name="Li C.X."/>
            <person name="Shi M."/>
            <person name="Tian J.H."/>
            <person name="Lin X.D."/>
            <person name="Kang Y.J."/>
            <person name="Chen L.J."/>
            <person name="Qin X.C."/>
            <person name="Xu J."/>
            <person name="Holmes E.C."/>
            <person name="Zhang Y.Z."/>
        </authorList>
    </citation>
    <scope>NUCLEOTIDE SEQUENCE [LARGE SCALE GENOMIC DNA]</scope>
    <source>
        <strain evidence="1 2">TCRP-1</strain>
    </source>
</reference>
<proteinExistence type="predicted"/>
<organism evidence="1 2">
    <name type="scientific">Tacheng Tick Virus 4</name>
    <dbReference type="NCBI Taxonomy" id="1608086"/>
    <lineage>
        <taxon>Viruses</taxon>
        <taxon>Riboviria</taxon>
        <taxon>Orthornavirae</taxon>
        <taxon>Negarnaviricota</taxon>
        <taxon>Haploviricotina</taxon>
        <taxon>Monjiviricetes</taxon>
        <taxon>Jingchuvirales</taxon>
        <taxon>Chuviridae</taxon>
        <taxon>Morsusvirus</taxon>
        <taxon>Morsusvirus argatis</taxon>
    </lineage>
</organism>
<dbReference type="RefSeq" id="YP_009177715.1">
    <property type="nucleotide sequence ID" value="NC_028263.1"/>
</dbReference>